<feature type="region of interest" description="Disordered" evidence="1">
    <location>
        <begin position="71"/>
        <end position="135"/>
    </location>
</feature>
<gene>
    <name evidence="2" type="ORF">KY290_017471</name>
</gene>
<evidence type="ECO:0000313" key="2">
    <source>
        <dbReference type="EMBL" id="KAH0761398.1"/>
    </source>
</evidence>
<feature type="compositionally biased region" description="Polar residues" evidence="1">
    <location>
        <begin position="20"/>
        <end position="35"/>
    </location>
</feature>
<feature type="compositionally biased region" description="Polar residues" evidence="1">
    <location>
        <begin position="111"/>
        <end position="135"/>
    </location>
</feature>
<evidence type="ECO:0000256" key="1">
    <source>
        <dbReference type="SAM" id="MobiDB-lite"/>
    </source>
</evidence>
<proteinExistence type="predicted"/>
<feature type="region of interest" description="Disordered" evidence="1">
    <location>
        <begin position="1"/>
        <end position="47"/>
    </location>
</feature>
<evidence type="ECO:0000313" key="3">
    <source>
        <dbReference type="Proteomes" id="UP000826656"/>
    </source>
</evidence>
<keyword evidence="3" id="KW-1185">Reference proteome</keyword>
<dbReference type="Proteomes" id="UP000826656">
    <property type="component" value="Unassembled WGS sequence"/>
</dbReference>
<name>A0ABQ7VC80_SOLTU</name>
<protein>
    <submittedName>
        <fullName evidence="2">Uncharacterized protein</fullName>
    </submittedName>
</protein>
<sequence length="135" mass="15471">MKKQLNEGIGHESNEPPERINQTVSIADNENNGKACQQERRETGDFQNTVKVPQKCRMQETLFLDNISYEEAEKRRRQEEEEDIDNNIEGIAASGDLSPRQINKLKESNKKYTTNVVPFSTTTRSRKGQANQSDQ</sequence>
<reference evidence="2 3" key="1">
    <citation type="journal article" date="2021" name="bioRxiv">
        <title>Chromosome-scale and haplotype-resolved genome assembly of a tetraploid potato cultivar.</title>
        <authorList>
            <person name="Sun H."/>
            <person name="Jiao W.-B."/>
            <person name="Krause K."/>
            <person name="Campoy J.A."/>
            <person name="Goel M."/>
            <person name="Folz-Donahue K."/>
            <person name="Kukat C."/>
            <person name="Huettel B."/>
            <person name="Schneeberger K."/>
        </authorList>
    </citation>
    <scope>NUCLEOTIDE SEQUENCE [LARGE SCALE GENOMIC DNA]</scope>
    <source>
        <strain evidence="2">SolTubOtavaFocal</strain>
        <tissue evidence="2">Leaves</tissue>
    </source>
</reference>
<accession>A0ABQ7VC80</accession>
<feature type="compositionally biased region" description="Basic and acidic residues" evidence="1">
    <location>
        <begin position="9"/>
        <end position="18"/>
    </location>
</feature>
<dbReference type="EMBL" id="JAIVGD010000013">
    <property type="protein sequence ID" value="KAH0761398.1"/>
    <property type="molecule type" value="Genomic_DNA"/>
</dbReference>
<comment type="caution">
    <text evidence="2">The sequence shown here is derived from an EMBL/GenBank/DDBJ whole genome shotgun (WGS) entry which is preliminary data.</text>
</comment>
<organism evidence="2 3">
    <name type="scientific">Solanum tuberosum</name>
    <name type="common">Potato</name>
    <dbReference type="NCBI Taxonomy" id="4113"/>
    <lineage>
        <taxon>Eukaryota</taxon>
        <taxon>Viridiplantae</taxon>
        <taxon>Streptophyta</taxon>
        <taxon>Embryophyta</taxon>
        <taxon>Tracheophyta</taxon>
        <taxon>Spermatophyta</taxon>
        <taxon>Magnoliopsida</taxon>
        <taxon>eudicotyledons</taxon>
        <taxon>Gunneridae</taxon>
        <taxon>Pentapetalae</taxon>
        <taxon>asterids</taxon>
        <taxon>lamiids</taxon>
        <taxon>Solanales</taxon>
        <taxon>Solanaceae</taxon>
        <taxon>Solanoideae</taxon>
        <taxon>Solaneae</taxon>
        <taxon>Solanum</taxon>
    </lineage>
</organism>